<dbReference type="EMBL" id="PVNG01000040">
    <property type="protein sequence ID" value="PRX48792.1"/>
    <property type="molecule type" value="Genomic_DNA"/>
</dbReference>
<dbReference type="Proteomes" id="UP000238312">
    <property type="component" value="Unassembled WGS sequence"/>
</dbReference>
<evidence type="ECO:0000313" key="3">
    <source>
        <dbReference type="Proteomes" id="UP000238312"/>
    </source>
</evidence>
<keyword evidence="3" id="KW-1185">Reference proteome</keyword>
<proteinExistence type="predicted"/>
<feature type="compositionally biased region" description="Pro residues" evidence="1">
    <location>
        <begin position="156"/>
        <end position="168"/>
    </location>
</feature>
<protein>
    <submittedName>
        <fullName evidence="2">Uncharacterized protein</fullName>
    </submittedName>
</protein>
<dbReference type="AlphaFoldDB" id="A0A2T0LXN8"/>
<accession>A0A2T0LXN8</accession>
<feature type="region of interest" description="Disordered" evidence="1">
    <location>
        <begin position="44"/>
        <end position="83"/>
    </location>
</feature>
<evidence type="ECO:0000256" key="1">
    <source>
        <dbReference type="SAM" id="MobiDB-lite"/>
    </source>
</evidence>
<feature type="region of interest" description="Disordered" evidence="1">
    <location>
        <begin position="117"/>
        <end position="208"/>
    </location>
</feature>
<organism evidence="2 3">
    <name type="scientific">Nonomuraea fuscirosea</name>
    <dbReference type="NCBI Taxonomy" id="1291556"/>
    <lineage>
        <taxon>Bacteria</taxon>
        <taxon>Bacillati</taxon>
        <taxon>Actinomycetota</taxon>
        <taxon>Actinomycetes</taxon>
        <taxon>Streptosporangiales</taxon>
        <taxon>Streptosporangiaceae</taxon>
        <taxon>Nonomuraea</taxon>
    </lineage>
</organism>
<reference evidence="2 3" key="1">
    <citation type="submission" date="2018-03" db="EMBL/GenBank/DDBJ databases">
        <title>Genomic Encyclopedia of Type Strains, Phase III (KMG-III): the genomes of soil and plant-associated and newly described type strains.</title>
        <authorList>
            <person name="Whitman W."/>
        </authorList>
    </citation>
    <scope>NUCLEOTIDE SEQUENCE [LARGE SCALE GENOMIC DNA]</scope>
    <source>
        <strain evidence="2 3">CGMCC 4.7104</strain>
    </source>
</reference>
<feature type="compositionally biased region" description="Low complexity" evidence="1">
    <location>
        <begin position="47"/>
        <end position="58"/>
    </location>
</feature>
<gene>
    <name evidence="2" type="ORF">B0I32_14037</name>
</gene>
<sequence>MPNTAMRARLTAAARGEKSVSSWICPGPGRGVRHAAVPSYARSCVRPSSGSSGNGPASPDRRCWSDRRRRHHHRPSAFSSRPARMPVKNWAARLSIADVARGHLRGSDDLLLDLGRYAPGTPRTTVRAAASSGWCGSRRPPAAAAPAAQDTQGCPLPRPSPGLSPPRSPITRSSRLTGSSAAQRRSSPQRISARNHIHTRKLPAQPLSATTLRPVSLIRATPALQPPSTGQTRRFFQDRLRHKPIVNGRLLVDRGSVGCWRGPPRRNGGTESSSMCGPRPVMSLTIEI</sequence>
<comment type="caution">
    <text evidence="2">The sequence shown here is derived from an EMBL/GenBank/DDBJ whole genome shotgun (WGS) entry which is preliminary data.</text>
</comment>
<name>A0A2T0LXN8_9ACTN</name>
<evidence type="ECO:0000313" key="2">
    <source>
        <dbReference type="EMBL" id="PRX48792.1"/>
    </source>
</evidence>
<feature type="compositionally biased region" description="Low complexity" evidence="1">
    <location>
        <begin position="169"/>
        <end position="192"/>
    </location>
</feature>